<protein>
    <submittedName>
        <fullName evidence="1">Uncharacterized protein</fullName>
    </submittedName>
</protein>
<evidence type="ECO:0000313" key="2">
    <source>
        <dbReference type="Proteomes" id="UP000008021"/>
    </source>
</evidence>
<keyword evidence="2" id="KW-1185">Reference proteome</keyword>
<organism evidence="1">
    <name type="scientific">Oryza meridionalis</name>
    <dbReference type="NCBI Taxonomy" id="40149"/>
    <lineage>
        <taxon>Eukaryota</taxon>
        <taxon>Viridiplantae</taxon>
        <taxon>Streptophyta</taxon>
        <taxon>Embryophyta</taxon>
        <taxon>Tracheophyta</taxon>
        <taxon>Spermatophyta</taxon>
        <taxon>Magnoliopsida</taxon>
        <taxon>Liliopsida</taxon>
        <taxon>Poales</taxon>
        <taxon>Poaceae</taxon>
        <taxon>BOP clade</taxon>
        <taxon>Oryzoideae</taxon>
        <taxon>Oryzeae</taxon>
        <taxon>Oryzinae</taxon>
        <taxon>Oryza</taxon>
    </lineage>
</organism>
<accession>A0A0E0FEB7</accession>
<proteinExistence type="predicted"/>
<dbReference type="EnsemblPlants" id="OMERI12G13750.1">
    <property type="protein sequence ID" value="OMERI12G13750.1"/>
    <property type="gene ID" value="OMERI12G13750"/>
</dbReference>
<dbReference type="HOGENOM" id="CLU_172129_0_0_1"/>
<evidence type="ECO:0000313" key="1">
    <source>
        <dbReference type="EnsemblPlants" id="OMERI12G13750.1"/>
    </source>
</evidence>
<sequence length="84" mass="9252">MAAAPLSAADIPMDGAPHGAAKRFRFNYGTVIANSLLSLSNLTEELTLYVPTVPEPFPRGRFGWCHSFSSTCSRLSVEPRQRHF</sequence>
<reference evidence="1" key="1">
    <citation type="submission" date="2015-04" db="UniProtKB">
        <authorList>
            <consortium name="EnsemblPlants"/>
        </authorList>
    </citation>
    <scope>IDENTIFICATION</scope>
</reference>
<dbReference type="AlphaFoldDB" id="A0A0E0FEB7"/>
<dbReference type="Proteomes" id="UP000008021">
    <property type="component" value="Chromosome 12"/>
</dbReference>
<reference evidence="1" key="2">
    <citation type="submission" date="2018-05" db="EMBL/GenBank/DDBJ databases">
        <title>OmerRS3 (Oryza meridionalis Reference Sequence Version 3).</title>
        <authorList>
            <person name="Zhang J."/>
            <person name="Kudrna D."/>
            <person name="Lee S."/>
            <person name="Talag J."/>
            <person name="Welchert J."/>
            <person name="Wing R.A."/>
        </authorList>
    </citation>
    <scope>NUCLEOTIDE SEQUENCE [LARGE SCALE GENOMIC DNA]</scope>
    <source>
        <strain evidence="1">cv. OR44</strain>
    </source>
</reference>
<dbReference type="Gramene" id="OMERI12G13750.1">
    <property type="protein sequence ID" value="OMERI12G13750.1"/>
    <property type="gene ID" value="OMERI12G13750"/>
</dbReference>
<dbReference type="STRING" id="40149.A0A0E0FEB7"/>
<name>A0A0E0FEB7_9ORYZ</name>